<evidence type="ECO:0000256" key="4">
    <source>
        <dbReference type="ARBA" id="ARBA00022989"/>
    </source>
</evidence>
<dbReference type="PANTHER" id="PTHR12246">
    <property type="entry name" value="PALMITOYLTRANSFERASE ZDHHC16"/>
    <property type="match status" value="1"/>
</dbReference>
<evidence type="ECO:0000256" key="7">
    <source>
        <dbReference type="RuleBase" id="RU079119"/>
    </source>
</evidence>
<dbReference type="Proteomes" id="UP001162483">
    <property type="component" value="Unassembled WGS sequence"/>
</dbReference>
<feature type="transmembrane region" description="Helical" evidence="7">
    <location>
        <begin position="146"/>
        <end position="170"/>
    </location>
</feature>
<feature type="non-terminal residue" evidence="9">
    <location>
        <position position="1"/>
    </location>
</feature>
<evidence type="ECO:0000256" key="5">
    <source>
        <dbReference type="ARBA" id="ARBA00023136"/>
    </source>
</evidence>
<comment type="caution">
    <text evidence="9">The sequence shown here is derived from an EMBL/GenBank/DDBJ whole genome shotgun (WGS) entry which is preliminary data.</text>
</comment>
<evidence type="ECO:0000256" key="3">
    <source>
        <dbReference type="ARBA" id="ARBA00022692"/>
    </source>
</evidence>
<evidence type="ECO:0000313" key="9">
    <source>
        <dbReference type="EMBL" id="CAI9569044.1"/>
    </source>
</evidence>
<dbReference type="InterPro" id="IPR001594">
    <property type="entry name" value="Palmitoyltrfase_DHHC"/>
</dbReference>
<reference evidence="9" key="1">
    <citation type="submission" date="2023-05" db="EMBL/GenBank/DDBJ databases">
        <authorList>
            <person name="Stuckert A."/>
        </authorList>
    </citation>
    <scope>NUCLEOTIDE SEQUENCE</scope>
</reference>
<comment type="catalytic activity">
    <reaction evidence="7">
        <text>L-cysteinyl-[protein] + hexadecanoyl-CoA = S-hexadecanoyl-L-cysteinyl-[protein] + CoA</text>
        <dbReference type="Rhea" id="RHEA:36683"/>
        <dbReference type="Rhea" id="RHEA-COMP:10131"/>
        <dbReference type="Rhea" id="RHEA-COMP:11032"/>
        <dbReference type="ChEBI" id="CHEBI:29950"/>
        <dbReference type="ChEBI" id="CHEBI:57287"/>
        <dbReference type="ChEBI" id="CHEBI:57379"/>
        <dbReference type="ChEBI" id="CHEBI:74151"/>
        <dbReference type="EC" id="2.3.1.225"/>
    </reaction>
</comment>
<dbReference type="Pfam" id="PF01529">
    <property type="entry name" value="DHHC"/>
    <property type="match status" value="1"/>
</dbReference>
<keyword evidence="4 7" id="KW-1133">Transmembrane helix</keyword>
<protein>
    <recommendedName>
        <fullName evidence="7">Palmitoyltransferase</fullName>
        <ecNumber evidence="7">2.3.1.225</ecNumber>
    </recommendedName>
</protein>
<feature type="domain" description="Palmitoyltransferase DHHC" evidence="8">
    <location>
        <begin position="106"/>
        <end position="163"/>
    </location>
</feature>
<proteinExistence type="inferred from homology"/>
<dbReference type="EC" id="2.3.1.225" evidence="7"/>
<name>A0ABN9DAQ9_9NEOB</name>
<keyword evidence="6 7" id="KW-0012">Acyltransferase</keyword>
<keyword evidence="10" id="KW-1185">Reference proteome</keyword>
<comment type="similarity">
    <text evidence="7">Belongs to the DHHC palmitoyltransferase family.</text>
</comment>
<sequence>AVCPGPVRAALPPPHLPECQLLRVRHRPTHPAGGLRRECLVSGPCHPLQSHRLYAPGVSHAGRLLRSRCRTRCRKWPSTSQICAAIHAKMTGAMKTGRCAIAARRTGPPRAHHCRICHRCIRRMDHHCPWINNCVGELNQKYFIQFLFYTALASLYSIGLVLGTWLLPALRGGKRGDRKDMFPTLGRFLITFCPDRKSAGPSSRFYHPTSADCIRHHR</sequence>
<evidence type="ECO:0000313" key="10">
    <source>
        <dbReference type="Proteomes" id="UP001162483"/>
    </source>
</evidence>
<comment type="domain">
    <text evidence="7">The DHHC domain is required for palmitoyltransferase activity.</text>
</comment>
<organism evidence="9 10">
    <name type="scientific">Staurois parvus</name>
    <dbReference type="NCBI Taxonomy" id="386267"/>
    <lineage>
        <taxon>Eukaryota</taxon>
        <taxon>Metazoa</taxon>
        <taxon>Chordata</taxon>
        <taxon>Craniata</taxon>
        <taxon>Vertebrata</taxon>
        <taxon>Euteleostomi</taxon>
        <taxon>Amphibia</taxon>
        <taxon>Batrachia</taxon>
        <taxon>Anura</taxon>
        <taxon>Neobatrachia</taxon>
        <taxon>Ranoidea</taxon>
        <taxon>Ranidae</taxon>
        <taxon>Staurois</taxon>
    </lineage>
</organism>
<dbReference type="InterPro" id="IPR039859">
    <property type="entry name" value="PFA4/ZDH16/20/ERF2-like"/>
</dbReference>
<evidence type="ECO:0000256" key="1">
    <source>
        <dbReference type="ARBA" id="ARBA00004141"/>
    </source>
</evidence>
<dbReference type="EMBL" id="CATNWA010014206">
    <property type="protein sequence ID" value="CAI9569044.1"/>
    <property type="molecule type" value="Genomic_DNA"/>
</dbReference>
<keyword evidence="3 7" id="KW-0812">Transmembrane</keyword>
<comment type="subcellular location">
    <subcellularLocation>
        <location evidence="1">Membrane</location>
        <topology evidence="1">Multi-pass membrane protein</topology>
    </subcellularLocation>
</comment>
<keyword evidence="2 7" id="KW-0808">Transferase</keyword>
<gene>
    <name evidence="9" type="ORF">SPARVUS_LOCUS6854686</name>
</gene>
<keyword evidence="5 7" id="KW-0472">Membrane</keyword>
<evidence type="ECO:0000256" key="6">
    <source>
        <dbReference type="ARBA" id="ARBA00023315"/>
    </source>
</evidence>
<dbReference type="PROSITE" id="PS50216">
    <property type="entry name" value="DHHC"/>
    <property type="match status" value="1"/>
</dbReference>
<evidence type="ECO:0000256" key="2">
    <source>
        <dbReference type="ARBA" id="ARBA00022679"/>
    </source>
</evidence>
<evidence type="ECO:0000259" key="8">
    <source>
        <dbReference type="Pfam" id="PF01529"/>
    </source>
</evidence>
<accession>A0ABN9DAQ9</accession>
<comment type="caution">
    <text evidence="7">Lacks conserved residue(s) required for the propagation of feature annotation.</text>
</comment>